<evidence type="ECO:0000313" key="4">
    <source>
        <dbReference type="Proteomes" id="UP000033428"/>
    </source>
</evidence>
<dbReference type="GO" id="GO:0030246">
    <property type="term" value="F:carbohydrate binding"/>
    <property type="evidence" value="ECO:0007669"/>
    <property type="project" value="UniProtKB-KW"/>
</dbReference>
<protein>
    <submittedName>
        <fullName evidence="3">C-type lectin domain protein</fullName>
    </submittedName>
</protein>
<gene>
    <name evidence="3" type="ORF">OMAG_000581</name>
</gene>
<name>A0A0F0CQD6_9BACT</name>
<dbReference type="InterPro" id="IPR016186">
    <property type="entry name" value="C-type_lectin-like/link_sf"/>
</dbReference>
<sequence length="1408" mass="157671">MKIKITKIARCAEGWRVDMRQLKKKFKTISERLTSLVETGINSGITKTAAGCRKGVCTMCHLRNFLKIIFGKVASPMGMARMVSSQSQSVQSTGRRGKMKIRKRISMLLGFIKSACLFIGPPLFRIIQTLTSLIAAIPAQRGIQTNPVIPAQRGIEANPVIPAQAGIHTNSVIPAQRGIQTNPAIPAQRGIQTNPVIPAQRGIEANPVIPAQAGIHTGKVSTNFFQYLFKKIITKTAQMGKERCAMKSTKKIRKILVTISKIIFGNVAKKISGINKKAQSAKGRAVVMKQFNNFLKTISERLTSLVETGINSVITKTAAGCRKVRCVMHTKKLSSVKVFLEICIITIFSSLPALAWQEWNDHYYELFSYNNGSGYQWTWDTARSQAQSYLGGDLAVITSSNENTFLVNTWGEALSQSWIGGYQPTGSVEPEDGWIWVTGETWDYTYWANDSPNEEVPNENYLAIRNEIGRWGDFTSDTLIGAVVERQPERCPTAWQYIWNNDTTLSENWDFPNTDTLYNVHQNQTSATVDSKTWRYLAKQPWWGAGKNAGDAWVDGYGFKHVYLVDNTSGISTFDRSIKWEYIANADANGVFGNVDWSLSEVDTMNGLYTPGSSAVIDSITWRYLSNQNWWSTGKTEGEAWIDSYGFYHIYLLNGTRGISTFDRNTQWQYIVNADVNNSFGTVDWSLSEIDTMTGLDTAGESTDIDGTTWRYLAKKPWWGAGKIEGAAWTDTYGFKHIYLVNNVRDISTFDRSSQWEYIASADVLGIFGNVDWNLSEVDTMTAVDSAGESAIIDGVTWKYLAKQPWWGSGKIEGDAWIDSYGFKHIYQVADTRAISTFNRIKQWEYIANSDALGTVGNVDWNLSEVDTMTAIDSAGESAIIDGITWRYLAKQPWWGSGKSEGDSWTDSYGFKHIYQIDNVRAVSTFDRPPQWEYIANAAALSHVGTVDWSLSEVDTLTAIDTLGESANIDGVSWRYLAKQPWWGAGKNQGDSWTDTYGFGHIYMVNNVRSISNFNRSVQWEYIANADALNSFGNVDWNLSEVDAMTGLSQGESTSIDSVTWRYLAKQPWWGSGKSEGNAWTDTYGFNHIYLLNNVKAVSTFDRSIQWEYLANIDILETFGTVDWNLSELDTMVAIDSSGESANIDGTTWHYSNRNYNTNGWWGASSSHGEGEAWTDNYGFKHVNLVATTRGITDFNRSIQWEYIANANIIGAFSNSVDWDILADVDNLENLLATQASIQVDGLNWYYKEANYSANGAWGHGQTVGTPWIDKYGFWHIYLDTSKGITTSDKPLEWDYIGKAGYSSEFSEAFGENWSYGDVDALYNLYMSQSMTDFIIINGMKWTYTTEDFSLIGKNKGDYWIGAGGWKYIYIGSGLQSSPIPFVPEIPAGAIGIILGVLQMYRITCKKK</sequence>
<organism evidence="3 4">
    <name type="scientific">Candidatus Omnitrophus magneticus</name>
    <dbReference type="NCBI Taxonomy" id="1609969"/>
    <lineage>
        <taxon>Bacteria</taxon>
        <taxon>Pseudomonadati</taxon>
        <taxon>Candidatus Omnitrophota</taxon>
        <taxon>Candidatus Omnitrophus</taxon>
    </lineage>
</organism>
<dbReference type="Gene3D" id="3.10.100.10">
    <property type="entry name" value="Mannose-Binding Protein A, subunit A"/>
    <property type="match status" value="1"/>
</dbReference>
<dbReference type="InterPro" id="IPR016187">
    <property type="entry name" value="CTDL_fold"/>
</dbReference>
<dbReference type="EMBL" id="JYNY01000123">
    <property type="protein sequence ID" value="KJJ85553.1"/>
    <property type="molecule type" value="Genomic_DNA"/>
</dbReference>
<keyword evidence="4" id="KW-1185">Reference proteome</keyword>
<dbReference type="InterPro" id="IPR001304">
    <property type="entry name" value="C-type_lectin-like"/>
</dbReference>
<dbReference type="PROSITE" id="PS50041">
    <property type="entry name" value="C_TYPE_LECTIN_2"/>
    <property type="match status" value="1"/>
</dbReference>
<evidence type="ECO:0000256" key="1">
    <source>
        <dbReference type="SAM" id="Phobius"/>
    </source>
</evidence>
<dbReference type="Proteomes" id="UP000033428">
    <property type="component" value="Unassembled WGS sequence"/>
</dbReference>
<dbReference type="SUPFAM" id="SSF56436">
    <property type="entry name" value="C-type lectin-like"/>
    <property type="match status" value="1"/>
</dbReference>
<dbReference type="PATRIC" id="fig|1609969.3.peg.637"/>
<dbReference type="Pfam" id="PF00059">
    <property type="entry name" value="Lectin_C"/>
    <property type="match status" value="1"/>
</dbReference>
<evidence type="ECO:0000313" key="3">
    <source>
        <dbReference type="EMBL" id="KJJ85553.1"/>
    </source>
</evidence>
<comment type="caution">
    <text evidence="3">The sequence shown here is derived from an EMBL/GenBank/DDBJ whole genome shotgun (WGS) entry which is preliminary data.</text>
</comment>
<dbReference type="SMART" id="SM00034">
    <property type="entry name" value="CLECT"/>
    <property type="match status" value="1"/>
</dbReference>
<reference evidence="3 4" key="1">
    <citation type="submission" date="2015-02" db="EMBL/GenBank/DDBJ databases">
        <title>Single-cell genomics of uncultivated deep-branching MTB reveals a conserved set of magnetosome genes.</title>
        <authorList>
            <person name="Kolinko S."/>
            <person name="Richter M."/>
            <person name="Glockner F.O."/>
            <person name="Brachmann A."/>
            <person name="Schuler D."/>
        </authorList>
    </citation>
    <scope>NUCLEOTIDE SEQUENCE [LARGE SCALE GENOMIC DNA]</scope>
    <source>
        <strain evidence="3">SKK-01</strain>
    </source>
</reference>
<keyword evidence="1" id="KW-1133">Transmembrane helix</keyword>
<feature type="transmembrane region" description="Helical" evidence="1">
    <location>
        <begin position="105"/>
        <end position="124"/>
    </location>
</feature>
<keyword evidence="1" id="KW-0472">Membrane</keyword>
<dbReference type="InterPro" id="IPR050111">
    <property type="entry name" value="C-type_lectin/snaclec_domain"/>
</dbReference>
<accession>A0A0F0CQD6</accession>
<dbReference type="PANTHER" id="PTHR22803">
    <property type="entry name" value="MANNOSE, PHOSPHOLIPASE, LECTIN RECEPTOR RELATED"/>
    <property type="match status" value="1"/>
</dbReference>
<keyword evidence="1" id="KW-0812">Transmembrane</keyword>
<evidence type="ECO:0000259" key="2">
    <source>
        <dbReference type="PROSITE" id="PS50041"/>
    </source>
</evidence>
<keyword evidence="3" id="KW-0430">Lectin</keyword>
<proteinExistence type="predicted"/>
<feature type="domain" description="C-type lectin" evidence="2">
    <location>
        <begin position="364"/>
        <end position="485"/>
    </location>
</feature>